<protein>
    <submittedName>
        <fullName evidence="7">EXS family-domain-containing protein</fullName>
    </submittedName>
</protein>
<keyword evidence="2 5" id="KW-0812">Transmembrane</keyword>
<gene>
    <name evidence="7" type="ORF">C2G38_1255136</name>
</gene>
<feature type="transmembrane region" description="Helical" evidence="5">
    <location>
        <begin position="77"/>
        <end position="97"/>
    </location>
</feature>
<dbReference type="PROSITE" id="PS51380">
    <property type="entry name" value="EXS"/>
    <property type="match status" value="1"/>
</dbReference>
<evidence type="ECO:0000313" key="8">
    <source>
        <dbReference type="Proteomes" id="UP000266673"/>
    </source>
</evidence>
<comment type="caution">
    <text evidence="7">The sequence shown here is derived from an EMBL/GenBank/DDBJ whole genome shotgun (WGS) entry which is preliminary data.</text>
</comment>
<keyword evidence="3 5" id="KW-1133">Transmembrane helix</keyword>
<feature type="transmembrane region" description="Helical" evidence="5">
    <location>
        <begin position="103"/>
        <end position="121"/>
    </location>
</feature>
<dbReference type="Proteomes" id="UP000266673">
    <property type="component" value="Unassembled WGS sequence"/>
</dbReference>
<reference evidence="7 8" key="1">
    <citation type="submission" date="2018-06" db="EMBL/GenBank/DDBJ databases">
        <title>Comparative genomics reveals the genomic features of Rhizophagus irregularis, R. cerebriforme, R. diaphanum and Gigaspora rosea, and their symbiotic lifestyle signature.</title>
        <authorList>
            <person name="Morin E."/>
            <person name="San Clemente H."/>
            <person name="Chen E.C.H."/>
            <person name="De La Providencia I."/>
            <person name="Hainaut M."/>
            <person name="Kuo A."/>
            <person name="Kohler A."/>
            <person name="Murat C."/>
            <person name="Tang N."/>
            <person name="Roy S."/>
            <person name="Loubradou J."/>
            <person name="Henrissat B."/>
            <person name="Grigoriev I.V."/>
            <person name="Corradi N."/>
            <person name="Roux C."/>
            <person name="Martin F.M."/>
        </authorList>
    </citation>
    <scope>NUCLEOTIDE SEQUENCE [LARGE SCALE GENOMIC DNA]</scope>
    <source>
        <strain evidence="7 8">DAOM 194757</strain>
    </source>
</reference>
<comment type="subcellular location">
    <subcellularLocation>
        <location evidence="1">Membrane</location>
        <topology evidence="1">Multi-pass membrane protein</topology>
    </subcellularLocation>
</comment>
<evidence type="ECO:0000256" key="2">
    <source>
        <dbReference type="ARBA" id="ARBA00022692"/>
    </source>
</evidence>
<dbReference type="PANTHER" id="PTHR10783:SF46">
    <property type="entry name" value="PROTEIN ERD1 HOMOLOG 2"/>
    <property type="match status" value="1"/>
</dbReference>
<keyword evidence="4 5" id="KW-0472">Membrane</keyword>
<feature type="domain" description="EXS" evidence="6">
    <location>
        <begin position="100"/>
        <end position="224"/>
    </location>
</feature>
<evidence type="ECO:0000256" key="4">
    <source>
        <dbReference type="ARBA" id="ARBA00023136"/>
    </source>
</evidence>
<sequence length="224" mass="26453">MSIWVWLNLLVYCKTEGSTSITLLCYLFVFLILCPFNILCKNERMRFIRCFQRVIFSGFDSDVYFCDKILADIMTSYAKVFGDLYVTMCILFIYNEGPIGDKYYSYVIAPLFTSIPYFIRFKQCIAVYLHSKDPKNTGREHLFNALKYCSAFPVISYWITPSTIFNLWIISVAVNSIYSFYWDVAMDWKLSFFTPPGFKLRLRFEKSIYYIAIILTFCFDLHGH</sequence>
<dbReference type="OrthoDB" id="2159384at2759"/>
<dbReference type="STRING" id="44941.A0A397VAX4"/>
<feature type="transmembrane region" description="Helical" evidence="5">
    <location>
        <begin position="20"/>
        <end position="39"/>
    </location>
</feature>
<proteinExistence type="predicted"/>
<dbReference type="GO" id="GO:0016020">
    <property type="term" value="C:membrane"/>
    <property type="evidence" value="ECO:0007669"/>
    <property type="project" value="UniProtKB-SubCell"/>
</dbReference>
<feature type="transmembrane region" description="Helical" evidence="5">
    <location>
        <begin position="165"/>
        <end position="186"/>
    </location>
</feature>
<dbReference type="InterPro" id="IPR004342">
    <property type="entry name" value="EXS_C"/>
</dbReference>
<organism evidence="7 8">
    <name type="scientific">Gigaspora rosea</name>
    <dbReference type="NCBI Taxonomy" id="44941"/>
    <lineage>
        <taxon>Eukaryota</taxon>
        <taxon>Fungi</taxon>
        <taxon>Fungi incertae sedis</taxon>
        <taxon>Mucoromycota</taxon>
        <taxon>Glomeromycotina</taxon>
        <taxon>Glomeromycetes</taxon>
        <taxon>Diversisporales</taxon>
        <taxon>Gigasporaceae</taxon>
        <taxon>Gigaspora</taxon>
    </lineage>
</organism>
<evidence type="ECO:0000256" key="5">
    <source>
        <dbReference type="SAM" id="Phobius"/>
    </source>
</evidence>
<evidence type="ECO:0000256" key="1">
    <source>
        <dbReference type="ARBA" id="ARBA00004141"/>
    </source>
</evidence>
<evidence type="ECO:0000313" key="7">
    <source>
        <dbReference type="EMBL" id="RIB19580.1"/>
    </source>
</evidence>
<dbReference type="PANTHER" id="PTHR10783">
    <property type="entry name" value="XENOTROPIC AND POLYTROPIC RETROVIRUS RECEPTOR 1-RELATED"/>
    <property type="match status" value="1"/>
</dbReference>
<dbReference type="Pfam" id="PF03124">
    <property type="entry name" value="EXS"/>
    <property type="match status" value="1"/>
</dbReference>
<keyword evidence="8" id="KW-1185">Reference proteome</keyword>
<evidence type="ECO:0000259" key="6">
    <source>
        <dbReference type="PROSITE" id="PS51380"/>
    </source>
</evidence>
<evidence type="ECO:0000256" key="3">
    <source>
        <dbReference type="ARBA" id="ARBA00022989"/>
    </source>
</evidence>
<dbReference type="EMBL" id="QKWP01000465">
    <property type="protein sequence ID" value="RIB19580.1"/>
    <property type="molecule type" value="Genomic_DNA"/>
</dbReference>
<dbReference type="AlphaFoldDB" id="A0A397VAX4"/>
<dbReference type="GO" id="GO:0005737">
    <property type="term" value="C:cytoplasm"/>
    <property type="evidence" value="ECO:0007669"/>
    <property type="project" value="TreeGrafter"/>
</dbReference>
<name>A0A397VAX4_9GLOM</name>
<accession>A0A397VAX4</accession>